<evidence type="ECO:0000313" key="3">
    <source>
        <dbReference type="Proteomes" id="UP000184207"/>
    </source>
</evidence>
<evidence type="ECO:0000313" key="2">
    <source>
        <dbReference type="EMBL" id="SHN61499.1"/>
    </source>
</evidence>
<gene>
    <name evidence="2" type="ORF">SAMN02745226_01216</name>
</gene>
<accession>A0A1M7SSN6</accession>
<organism evidence="2 3">
    <name type="scientific">Fervidobacterium gondwanense DSM 13020</name>
    <dbReference type="NCBI Taxonomy" id="1121883"/>
    <lineage>
        <taxon>Bacteria</taxon>
        <taxon>Thermotogati</taxon>
        <taxon>Thermotogota</taxon>
        <taxon>Thermotogae</taxon>
        <taxon>Thermotogales</taxon>
        <taxon>Fervidobacteriaceae</taxon>
        <taxon>Fervidobacterium</taxon>
    </lineage>
</organism>
<dbReference type="Proteomes" id="UP000184207">
    <property type="component" value="Unassembled WGS sequence"/>
</dbReference>
<evidence type="ECO:0000256" key="1">
    <source>
        <dbReference type="SAM" id="MobiDB-lite"/>
    </source>
</evidence>
<feature type="compositionally biased region" description="Low complexity" evidence="1">
    <location>
        <begin position="186"/>
        <end position="203"/>
    </location>
</feature>
<feature type="region of interest" description="Disordered" evidence="1">
    <location>
        <begin position="186"/>
        <end position="209"/>
    </location>
</feature>
<sequence length="209" mass="22935">MKKVLVVLVAGVVLAGSLFAFGPSFGPGYGVQLNQQNVAAQTVQQRLYQNLPQGVKLSDTTTLKGTIEQFSWTPEAGFILKVKTTDGVIDVHAGPLFRLTELKTGQEIELTGKVAETTEAKFFIAEKVVLGDKTFDLADKGRFGWDEQNTNAPRAQEEFQNAQRYANQNRNVVIIIVNPNVQAPAQAPVQAPQMQPNQPNMNMRGAPRR</sequence>
<reference evidence="3" key="1">
    <citation type="submission" date="2016-12" db="EMBL/GenBank/DDBJ databases">
        <authorList>
            <person name="Varghese N."/>
            <person name="Submissions S."/>
        </authorList>
    </citation>
    <scope>NUCLEOTIDE SEQUENCE [LARGE SCALE GENOMIC DNA]</scope>
    <source>
        <strain evidence="3">DSM 13020</strain>
    </source>
</reference>
<dbReference type="STRING" id="1121883.SAMN02745226_01216"/>
<dbReference type="RefSeq" id="WP_072759422.1">
    <property type="nucleotide sequence ID" value="NZ_FRDJ01000005.1"/>
</dbReference>
<dbReference type="EMBL" id="FRDJ01000005">
    <property type="protein sequence ID" value="SHN61499.1"/>
    <property type="molecule type" value="Genomic_DNA"/>
</dbReference>
<proteinExistence type="predicted"/>
<keyword evidence="3" id="KW-1185">Reference proteome</keyword>
<dbReference type="AlphaFoldDB" id="A0A1M7SSN6"/>
<protein>
    <submittedName>
        <fullName evidence="2">Uncharacterized protein</fullName>
    </submittedName>
</protein>
<name>A0A1M7SSN6_FERGO</name>
<dbReference type="OrthoDB" id="47455at2"/>